<dbReference type="Proteomes" id="UP000799777">
    <property type="component" value="Unassembled WGS sequence"/>
</dbReference>
<dbReference type="OrthoDB" id="3671334at2759"/>
<evidence type="ECO:0000313" key="2">
    <source>
        <dbReference type="Proteomes" id="UP000799777"/>
    </source>
</evidence>
<evidence type="ECO:0000313" key="1">
    <source>
        <dbReference type="EMBL" id="KAF2032354.1"/>
    </source>
</evidence>
<proteinExistence type="predicted"/>
<dbReference type="AlphaFoldDB" id="A0A9P4LR20"/>
<organism evidence="1 2">
    <name type="scientific">Setomelanomma holmii</name>
    <dbReference type="NCBI Taxonomy" id="210430"/>
    <lineage>
        <taxon>Eukaryota</taxon>
        <taxon>Fungi</taxon>
        <taxon>Dikarya</taxon>
        <taxon>Ascomycota</taxon>
        <taxon>Pezizomycotina</taxon>
        <taxon>Dothideomycetes</taxon>
        <taxon>Pleosporomycetidae</taxon>
        <taxon>Pleosporales</taxon>
        <taxon>Pleosporineae</taxon>
        <taxon>Phaeosphaeriaceae</taxon>
        <taxon>Setomelanomma</taxon>
    </lineage>
</organism>
<name>A0A9P4LR20_9PLEO</name>
<reference evidence="1" key="1">
    <citation type="journal article" date="2020" name="Stud. Mycol.">
        <title>101 Dothideomycetes genomes: a test case for predicting lifestyles and emergence of pathogens.</title>
        <authorList>
            <person name="Haridas S."/>
            <person name="Albert R."/>
            <person name="Binder M."/>
            <person name="Bloem J."/>
            <person name="Labutti K."/>
            <person name="Salamov A."/>
            <person name="Andreopoulos B."/>
            <person name="Baker S."/>
            <person name="Barry K."/>
            <person name="Bills G."/>
            <person name="Bluhm B."/>
            <person name="Cannon C."/>
            <person name="Castanera R."/>
            <person name="Culley D."/>
            <person name="Daum C."/>
            <person name="Ezra D."/>
            <person name="Gonzalez J."/>
            <person name="Henrissat B."/>
            <person name="Kuo A."/>
            <person name="Liang C."/>
            <person name="Lipzen A."/>
            <person name="Lutzoni F."/>
            <person name="Magnuson J."/>
            <person name="Mondo S."/>
            <person name="Nolan M."/>
            <person name="Ohm R."/>
            <person name="Pangilinan J."/>
            <person name="Park H.-J."/>
            <person name="Ramirez L."/>
            <person name="Alfaro M."/>
            <person name="Sun H."/>
            <person name="Tritt A."/>
            <person name="Yoshinaga Y."/>
            <person name="Zwiers L.-H."/>
            <person name="Turgeon B."/>
            <person name="Goodwin S."/>
            <person name="Spatafora J."/>
            <person name="Crous P."/>
            <person name="Grigoriev I."/>
        </authorList>
    </citation>
    <scope>NUCLEOTIDE SEQUENCE</scope>
    <source>
        <strain evidence="1">CBS 110217</strain>
    </source>
</reference>
<comment type="caution">
    <text evidence="1">The sequence shown here is derived from an EMBL/GenBank/DDBJ whole genome shotgun (WGS) entry which is preliminary data.</text>
</comment>
<keyword evidence="2" id="KW-1185">Reference proteome</keyword>
<dbReference type="EMBL" id="ML978173">
    <property type="protein sequence ID" value="KAF2032354.1"/>
    <property type="molecule type" value="Genomic_DNA"/>
</dbReference>
<gene>
    <name evidence="1" type="ORF">EK21DRAFT_110029</name>
</gene>
<accession>A0A9P4LR20</accession>
<protein>
    <submittedName>
        <fullName evidence="1">Uncharacterized protein</fullName>
    </submittedName>
</protein>
<sequence>MSLLNLPPELFSKIIHEVVKDDVHHAWPFREVCRDCAYEIKYNILAMQPKIVLWNARRIMRYNLGPYLFNRVKACKDVAPEFTATVAKMTEYITQELKLDKARAVETLSTLCDCLANSFMPGYSYIEKLLWGTPHQVDSTFARREGFGVSTALTADQKLVAAVSFAECATSKR</sequence>